<protein>
    <submittedName>
        <fullName evidence="1">Uncharacterized protein</fullName>
    </submittedName>
</protein>
<evidence type="ECO:0000313" key="1">
    <source>
        <dbReference type="EMBL" id="KAA6301887.1"/>
    </source>
</evidence>
<proteinExistence type="predicted"/>
<dbReference type="EMBL" id="SNRX01000012">
    <property type="protein sequence ID" value="KAA6301887.1"/>
    <property type="molecule type" value="Genomic_DNA"/>
</dbReference>
<reference evidence="1 2" key="1">
    <citation type="submission" date="2019-03" db="EMBL/GenBank/DDBJ databases">
        <title>Single cell metagenomics reveals metabolic interactions within the superorganism composed of flagellate Streblomastix strix and complex community of Bacteroidetes bacteria on its surface.</title>
        <authorList>
            <person name="Treitli S.C."/>
            <person name="Kolisko M."/>
            <person name="Husnik F."/>
            <person name="Keeling P."/>
            <person name="Hampl V."/>
        </authorList>
    </citation>
    <scope>NUCLEOTIDE SEQUENCE [LARGE SCALE GENOMIC DNA]</scope>
    <source>
        <strain evidence="1">St1</strain>
    </source>
</reference>
<organism evidence="1 2">
    <name type="scientific">Candidatus Ordinivivax streblomastigis</name>
    <dbReference type="NCBI Taxonomy" id="2540710"/>
    <lineage>
        <taxon>Bacteria</taxon>
        <taxon>Pseudomonadati</taxon>
        <taxon>Bacteroidota</taxon>
        <taxon>Bacteroidia</taxon>
        <taxon>Bacteroidales</taxon>
        <taxon>Candidatus Ordinivivax</taxon>
    </lineage>
</organism>
<dbReference type="AlphaFoldDB" id="A0A5M8P0C8"/>
<comment type="caution">
    <text evidence="1">The sequence shown here is derived from an EMBL/GenBank/DDBJ whole genome shotgun (WGS) entry which is preliminary data.</text>
</comment>
<accession>A0A5M8P0C8</accession>
<dbReference type="InterPro" id="IPR027417">
    <property type="entry name" value="P-loop_NTPase"/>
</dbReference>
<gene>
    <name evidence="1" type="ORF">EZS26_001890</name>
</gene>
<dbReference type="Gene3D" id="3.40.50.300">
    <property type="entry name" value="P-loop containing nucleotide triphosphate hydrolases"/>
    <property type="match status" value="1"/>
</dbReference>
<dbReference type="Proteomes" id="UP000324575">
    <property type="component" value="Unassembled WGS sequence"/>
</dbReference>
<name>A0A5M8P0C8_9BACT</name>
<sequence length="29" mass="3510">MDIPWNLAFLEKRIARIHRMRQKNKGVTS</sequence>
<evidence type="ECO:0000313" key="2">
    <source>
        <dbReference type="Proteomes" id="UP000324575"/>
    </source>
</evidence>